<evidence type="ECO:0000313" key="2">
    <source>
        <dbReference type="EMBL" id="KRX93503.1"/>
    </source>
</evidence>
<keyword evidence="3" id="KW-1185">Reference proteome</keyword>
<gene>
    <name evidence="2" type="ORF">T01_499</name>
</gene>
<dbReference type="EMBL" id="JYDH01006895">
    <property type="protein sequence ID" value="KRX93503.1"/>
    <property type="molecule type" value="Genomic_DNA"/>
</dbReference>
<comment type="caution">
    <text evidence="2">The sequence shown here is derived from an EMBL/GenBank/DDBJ whole genome shotgun (WGS) entry which is preliminary data.</text>
</comment>
<dbReference type="InParanoid" id="A0A0V0XZP6"/>
<feature type="region of interest" description="Disordered" evidence="1">
    <location>
        <begin position="1"/>
        <end position="41"/>
    </location>
</feature>
<sequence>MNPKLNSKGMGHENVQMRKATQINYNNTHDLHPTQELLSEV</sequence>
<protein>
    <submittedName>
        <fullName evidence="2">Uncharacterized protein</fullName>
    </submittedName>
</protein>
<dbReference type="AlphaFoldDB" id="A0A0V0XZP6"/>
<feature type="compositionally biased region" description="Polar residues" evidence="1">
    <location>
        <begin position="19"/>
        <end position="28"/>
    </location>
</feature>
<name>A0A0V0XZP6_TRISP</name>
<reference evidence="2 3" key="1">
    <citation type="submission" date="2015-01" db="EMBL/GenBank/DDBJ databases">
        <title>Evolution of Trichinella species and genotypes.</title>
        <authorList>
            <person name="Korhonen P.K."/>
            <person name="Edoardo P."/>
            <person name="Giuseppe L.R."/>
            <person name="Gasser R.B."/>
        </authorList>
    </citation>
    <scope>NUCLEOTIDE SEQUENCE [LARGE SCALE GENOMIC DNA]</scope>
    <source>
        <strain evidence="2">ISS3</strain>
    </source>
</reference>
<organism evidence="2 3">
    <name type="scientific">Trichinella spiralis</name>
    <name type="common">Trichina worm</name>
    <dbReference type="NCBI Taxonomy" id="6334"/>
    <lineage>
        <taxon>Eukaryota</taxon>
        <taxon>Metazoa</taxon>
        <taxon>Ecdysozoa</taxon>
        <taxon>Nematoda</taxon>
        <taxon>Enoplea</taxon>
        <taxon>Dorylaimia</taxon>
        <taxon>Trichinellida</taxon>
        <taxon>Trichinellidae</taxon>
        <taxon>Trichinella</taxon>
    </lineage>
</organism>
<dbReference type="Proteomes" id="UP000054776">
    <property type="component" value="Unassembled WGS sequence"/>
</dbReference>
<proteinExistence type="predicted"/>
<evidence type="ECO:0000313" key="3">
    <source>
        <dbReference type="Proteomes" id="UP000054776"/>
    </source>
</evidence>
<accession>A0A0V0XZP6</accession>
<evidence type="ECO:0000256" key="1">
    <source>
        <dbReference type="SAM" id="MobiDB-lite"/>
    </source>
</evidence>